<dbReference type="EMBL" id="FNQR01000009">
    <property type="protein sequence ID" value="SEA85917.1"/>
    <property type="molecule type" value="Genomic_DNA"/>
</dbReference>
<feature type="chain" id="PRO_5039210428" evidence="1">
    <location>
        <begin position="17"/>
        <end position="42"/>
    </location>
</feature>
<reference evidence="2 3" key="1">
    <citation type="submission" date="2016-10" db="EMBL/GenBank/DDBJ databases">
        <authorList>
            <person name="de Groot N.N."/>
        </authorList>
    </citation>
    <scope>NUCLEOTIDE SEQUENCE [LARGE SCALE GENOMIC DNA]</scope>
    <source>
        <strain evidence="2 3">CCM7597</strain>
    </source>
</reference>
<dbReference type="AlphaFoldDB" id="A0A1H4ELZ3"/>
<organism evidence="2 3">
    <name type="scientific">Thalassobacillus cyri</name>
    <dbReference type="NCBI Taxonomy" id="571932"/>
    <lineage>
        <taxon>Bacteria</taxon>
        <taxon>Bacillati</taxon>
        <taxon>Bacillota</taxon>
        <taxon>Bacilli</taxon>
        <taxon>Bacillales</taxon>
        <taxon>Bacillaceae</taxon>
        <taxon>Thalassobacillus</taxon>
    </lineage>
</organism>
<sequence>MTGLIVLFVMCTTVLAAAHSVVKETHNNEPHSIQSFNDYFIK</sequence>
<keyword evidence="1" id="KW-0732">Signal</keyword>
<evidence type="ECO:0000313" key="2">
    <source>
        <dbReference type="EMBL" id="SEA85917.1"/>
    </source>
</evidence>
<proteinExistence type="predicted"/>
<accession>A0A1H4ELZ3</accession>
<protein>
    <submittedName>
        <fullName evidence="2">Uncharacterized protein</fullName>
    </submittedName>
</protein>
<gene>
    <name evidence="2" type="ORF">SAMN05421743_109136</name>
</gene>
<keyword evidence="3" id="KW-1185">Reference proteome</keyword>
<feature type="signal peptide" evidence="1">
    <location>
        <begin position="1"/>
        <end position="16"/>
    </location>
</feature>
<dbReference type="Proteomes" id="UP000198584">
    <property type="component" value="Unassembled WGS sequence"/>
</dbReference>
<evidence type="ECO:0000313" key="3">
    <source>
        <dbReference type="Proteomes" id="UP000198584"/>
    </source>
</evidence>
<evidence type="ECO:0000256" key="1">
    <source>
        <dbReference type="SAM" id="SignalP"/>
    </source>
</evidence>
<name>A0A1H4ELZ3_9BACI</name>